<dbReference type="PANTHER" id="PTHR22803">
    <property type="entry name" value="MANNOSE, PHOSPHOLIPASE, LECTIN RECEPTOR RELATED"/>
    <property type="match status" value="1"/>
</dbReference>
<keyword evidence="4" id="KW-1185">Reference proteome</keyword>
<keyword evidence="2" id="KW-0732">Signal</keyword>
<dbReference type="SUPFAM" id="SSF56436">
    <property type="entry name" value="C-type lectin-like"/>
    <property type="match status" value="1"/>
</dbReference>
<dbReference type="InterPro" id="IPR050111">
    <property type="entry name" value="C-type_lectin/snaclec_domain"/>
</dbReference>
<dbReference type="Pfam" id="PF00059">
    <property type="entry name" value="Lectin_C"/>
    <property type="match status" value="1"/>
</dbReference>
<feature type="region of interest" description="Disordered" evidence="1">
    <location>
        <begin position="284"/>
        <end position="308"/>
    </location>
</feature>
<evidence type="ECO:0000256" key="1">
    <source>
        <dbReference type="SAM" id="MobiDB-lite"/>
    </source>
</evidence>
<dbReference type="AlphaFoldDB" id="A0A9Y4TTJ9"/>
<dbReference type="SMART" id="SM00034">
    <property type="entry name" value="CLECT"/>
    <property type="match status" value="1"/>
</dbReference>
<evidence type="ECO:0000313" key="5">
    <source>
        <dbReference type="RefSeq" id="XP_008296437.1"/>
    </source>
</evidence>
<feature type="domain" description="C-type lectin" evidence="3">
    <location>
        <begin position="45"/>
        <end position="164"/>
    </location>
</feature>
<proteinExistence type="predicted"/>
<feature type="region of interest" description="Disordered" evidence="1">
    <location>
        <begin position="186"/>
        <end position="255"/>
    </location>
</feature>
<name>A0A9Y4TTJ9_9TELE</name>
<dbReference type="GeneID" id="103369489"/>
<evidence type="ECO:0000256" key="2">
    <source>
        <dbReference type="SAM" id="SignalP"/>
    </source>
</evidence>
<protein>
    <submittedName>
        <fullName evidence="5">CD209 antigen-like protein 2</fullName>
    </submittedName>
</protein>
<feature type="compositionally biased region" description="Polar residues" evidence="1">
    <location>
        <begin position="246"/>
        <end position="255"/>
    </location>
</feature>
<dbReference type="InterPro" id="IPR001304">
    <property type="entry name" value="C-type_lectin-like"/>
</dbReference>
<feature type="signal peptide" evidence="2">
    <location>
        <begin position="1"/>
        <end position="16"/>
    </location>
</feature>
<gene>
    <name evidence="5" type="primary">LOC103369489</name>
</gene>
<dbReference type="InterPro" id="IPR016187">
    <property type="entry name" value="CTDL_fold"/>
</dbReference>
<dbReference type="Gene3D" id="3.10.100.10">
    <property type="entry name" value="Mannose-Binding Protein A, subunit A"/>
    <property type="match status" value="1"/>
</dbReference>
<dbReference type="Proteomes" id="UP000694891">
    <property type="component" value="Unplaced"/>
</dbReference>
<dbReference type="RefSeq" id="XP_008296437.1">
    <property type="nucleotide sequence ID" value="XM_008298215.1"/>
</dbReference>
<evidence type="ECO:0000259" key="3">
    <source>
        <dbReference type="PROSITE" id="PS50041"/>
    </source>
</evidence>
<sequence>MMLIFLFALALDPASPQDDHEVKLQLNEQRVALQRGSCPMFWFSFNGRCYKYLSSPMSWADAQLHCMSLRANLVSIHSQQEQNFVNSLIRNFDPAVRPTWIGLSDIHKEGSWMWSDASVANFFFWNTGEPNNYRGREHCGHTNLGPALRWNDALCSLQMPFVCALRTHMSLEARLTELEAQLRTMSDRVASQSPVAGTERPSVASASRPPVVPEQPGNQGWVTVRRKHSPKVQSTAHHPPPVHVSNRFSPLSNTPAEKPTLVIGSSIKTLETGPVCGRAILEEMATGIPPSPPGKTKVVKNQKKLHPK</sequence>
<reference evidence="5" key="1">
    <citation type="submission" date="2025-08" db="UniProtKB">
        <authorList>
            <consortium name="RefSeq"/>
        </authorList>
    </citation>
    <scope>IDENTIFICATION</scope>
</reference>
<dbReference type="PRINTS" id="PR01504">
    <property type="entry name" value="PNCREATITSAP"/>
</dbReference>
<accession>A0A9Y4TTJ9</accession>
<feature type="compositionally biased region" description="Basic residues" evidence="1">
    <location>
        <begin position="297"/>
        <end position="308"/>
    </location>
</feature>
<evidence type="ECO:0000313" key="4">
    <source>
        <dbReference type="Proteomes" id="UP000694891"/>
    </source>
</evidence>
<organism evidence="4 5">
    <name type="scientific">Stegastes partitus</name>
    <name type="common">bicolor damselfish</name>
    <dbReference type="NCBI Taxonomy" id="144197"/>
    <lineage>
        <taxon>Eukaryota</taxon>
        <taxon>Metazoa</taxon>
        <taxon>Chordata</taxon>
        <taxon>Craniata</taxon>
        <taxon>Vertebrata</taxon>
        <taxon>Euteleostomi</taxon>
        <taxon>Actinopterygii</taxon>
        <taxon>Neopterygii</taxon>
        <taxon>Teleostei</taxon>
        <taxon>Neoteleostei</taxon>
        <taxon>Acanthomorphata</taxon>
        <taxon>Ovalentaria</taxon>
        <taxon>Pomacentridae</taxon>
        <taxon>Stegastes</taxon>
    </lineage>
</organism>
<dbReference type="InterPro" id="IPR016186">
    <property type="entry name" value="C-type_lectin-like/link_sf"/>
</dbReference>
<feature type="chain" id="PRO_5041325294" evidence="2">
    <location>
        <begin position="17"/>
        <end position="308"/>
    </location>
</feature>
<dbReference type="PROSITE" id="PS50041">
    <property type="entry name" value="C_TYPE_LECTIN_2"/>
    <property type="match status" value="1"/>
</dbReference>